<keyword evidence="1" id="KW-0863">Zinc-finger</keyword>
<dbReference type="Gene3D" id="4.10.60.10">
    <property type="entry name" value="Zinc finger, CCHC-type"/>
    <property type="match status" value="1"/>
</dbReference>
<dbReference type="SUPFAM" id="SSF57756">
    <property type="entry name" value="Retrovirus zinc finger-like domains"/>
    <property type="match status" value="1"/>
</dbReference>
<feature type="compositionally biased region" description="Polar residues" evidence="2">
    <location>
        <begin position="196"/>
        <end position="205"/>
    </location>
</feature>
<keyword evidence="1" id="KW-0862">Zinc</keyword>
<keyword evidence="1" id="KW-0479">Metal-binding</keyword>
<evidence type="ECO:0000256" key="2">
    <source>
        <dbReference type="SAM" id="MobiDB-lite"/>
    </source>
</evidence>
<dbReference type="GO" id="GO:0003676">
    <property type="term" value="F:nucleic acid binding"/>
    <property type="evidence" value="ECO:0007669"/>
    <property type="project" value="InterPro"/>
</dbReference>
<dbReference type="EMBL" id="JOJR01000119">
    <property type="protein sequence ID" value="RCN44804.1"/>
    <property type="molecule type" value="Genomic_DNA"/>
</dbReference>
<feature type="compositionally biased region" description="Polar residues" evidence="2">
    <location>
        <begin position="128"/>
        <end position="153"/>
    </location>
</feature>
<dbReference type="Proteomes" id="UP000252519">
    <property type="component" value="Unassembled WGS sequence"/>
</dbReference>
<feature type="region of interest" description="Disordered" evidence="2">
    <location>
        <begin position="128"/>
        <end position="205"/>
    </location>
</feature>
<dbReference type="AlphaFoldDB" id="A0A368GKC9"/>
<organism evidence="4 5">
    <name type="scientific">Ancylostoma caninum</name>
    <name type="common">Dog hookworm</name>
    <dbReference type="NCBI Taxonomy" id="29170"/>
    <lineage>
        <taxon>Eukaryota</taxon>
        <taxon>Metazoa</taxon>
        <taxon>Ecdysozoa</taxon>
        <taxon>Nematoda</taxon>
        <taxon>Chromadorea</taxon>
        <taxon>Rhabditida</taxon>
        <taxon>Rhabditina</taxon>
        <taxon>Rhabditomorpha</taxon>
        <taxon>Strongyloidea</taxon>
        <taxon>Ancylostomatidae</taxon>
        <taxon>Ancylostomatinae</taxon>
        <taxon>Ancylostoma</taxon>
    </lineage>
</organism>
<comment type="caution">
    <text evidence="4">The sequence shown here is derived from an EMBL/GenBank/DDBJ whole genome shotgun (WGS) entry which is preliminary data.</text>
</comment>
<name>A0A368GKC9_ANCCA</name>
<dbReference type="Pfam" id="PF00098">
    <property type="entry name" value="zf-CCHC"/>
    <property type="match status" value="1"/>
</dbReference>
<feature type="domain" description="CCHC-type" evidence="3">
    <location>
        <begin position="85"/>
        <end position="100"/>
    </location>
</feature>
<dbReference type="InterPro" id="IPR001878">
    <property type="entry name" value="Znf_CCHC"/>
</dbReference>
<dbReference type="SMART" id="SM00343">
    <property type="entry name" value="ZnF_C2HC"/>
    <property type="match status" value="1"/>
</dbReference>
<evidence type="ECO:0000256" key="1">
    <source>
        <dbReference type="PROSITE-ProRule" id="PRU00047"/>
    </source>
</evidence>
<dbReference type="PROSITE" id="PS50158">
    <property type="entry name" value="ZF_CCHC"/>
    <property type="match status" value="1"/>
</dbReference>
<gene>
    <name evidence="4" type="ORF">ANCCAN_09156</name>
</gene>
<keyword evidence="5" id="KW-1185">Reference proteome</keyword>
<evidence type="ECO:0000313" key="4">
    <source>
        <dbReference type="EMBL" id="RCN44804.1"/>
    </source>
</evidence>
<dbReference type="GO" id="GO:0005737">
    <property type="term" value="C:cytoplasm"/>
    <property type="evidence" value="ECO:0007669"/>
    <property type="project" value="UniProtKB-ARBA"/>
</dbReference>
<dbReference type="OrthoDB" id="5920525at2759"/>
<protein>
    <submittedName>
        <fullName evidence="4">Zinc knuckle</fullName>
    </submittedName>
</protein>
<reference evidence="4 5" key="1">
    <citation type="submission" date="2014-10" db="EMBL/GenBank/DDBJ databases">
        <title>Draft genome of the hookworm Ancylostoma caninum.</title>
        <authorList>
            <person name="Mitreva M."/>
        </authorList>
    </citation>
    <scope>NUCLEOTIDE SEQUENCE [LARGE SCALE GENOMIC DNA]</scope>
    <source>
        <strain evidence="4 5">Baltimore</strain>
    </source>
</reference>
<proteinExistence type="predicted"/>
<sequence length="205" mass="23572">MVESQLRMEQIIAELDANITTEEHVNYMVTKSATVTTRTDNVYFSVRQGIRKPTPCQSPMHKSVLCTRYSTLDERRNFLNNNNMCFNCGREGHFVKDCTREGCRRWQGRKHNHVLCPHRMELGKHRNVPQNTSTMKTSTAPTMQKSAHAQQETHGGRARTTGRITQAHPIQIYAKNTETQDQEKSTWGRRPHSTSKHFNFSSTPG</sequence>
<evidence type="ECO:0000313" key="5">
    <source>
        <dbReference type="Proteomes" id="UP000252519"/>
    </source>
</evidence>
<evidence type="ECO:0000259" key="3">
    <source>
        <dbReference type="PROSITE" id="PS50158"/>
    </source>
</evidence>
<accession>A0A368GKC9</accession>
<dbReference type="GO" id="GO:0008270">
    <property type="term" value="F:zinc ion binding"/>
    <property type="evidence" value="ECO:0007669"/>
    <property type="project" value="UniProtKB-KW"/>
</dbReference>
<dbReference type="InterPro" id="IPR036875">
    <property type="entry name" value="Znf_CCHC_sf"/>
</dbReference>
<dbReference type="GO" id="GO:0019899">
    <property type="term" value="F:enzyme binding"/>
    <property type="evidence" value="ECO:0007669"/>
    <property type="project" value="UniProtKB-ARBA"/>
</dbReference>